<proteinExistence type="predicted"/>
<feature type="transmembrane region" description="Helical" evidence="2">
    <location>
        <begin position="12"/>
        <end position="30"/>
    </location>
</feature>
<keyword evidence="2" id="KW-0472">Membrane</keyword>
<feature type="region of interest" description="Disordered" evidence="1">
    <location>
        <begin position="292"/>
        <end position="328"/>
    </location>
</feature>
<dbReference type="Pfam" id="PF20152">
    <property type="entry name" value="DUF6534"/>
    <property type="match status" value="1"/>
</dbReference>
<gene>
    <name evidence="4" type="ORF">MVEN_02569500</name>
</gene>
<protein>
    <recommendedName>
        <fullName evidence="3">DUF6534 domain-containing protein</fullName>
    </recommendedName>
</protein>
<feature type="domain" description="DUF6534" evidence="3">
    <location>
        <begin position="168"/>
        <end position="254"/>
    </location>
</feature>
<evidence type="ECO:0000259" key="3">
    <source>
        <dbReference type="Pfam" id="PF20152"/>
    </source>
</evidence>
<sequence>MAPAAPLETLNKVIGALLLGAFANSMLYMLEILEVIKYFRRFPNDPKTLKCSIVVLLLLDSTCTFAQWACLYLYGVLHWGDLDYLGYQNLVIPIYIYTSGIIGFIVQNFLISRYFKLTKRWIVCAGLIFMTIAALVGSVWCATQLSIVTDYSHRNVAVNSAILWLVSSAATDTAIASALVIQLRSVTSAFRETRSLIRRLIFHTIQTGSVTTAIAICVLVTYLNDTNANICVGFGFTLGRLYTLTMLFNLNNRQALKEGDSHSGGLNHTPSNEISMHGITVHRTAIVHIDEEQAASHHEIDDKRTPEYGGPFDGYDKSTSEVDSATAN</sequence>
<dbReference type="AlphaFoldDB" id="A0A8H6U236"/>
<evidence type="ECO:0000256" key="2">
    <source>
        <dbReference type="SAM" id="Phobius"/>
    </source>
</evidence>
<evidence type="ECO:0000313" key="5">
    <source>
        <dbReference type="Proteomes" id="UP000620124"/>
    </source>
</evidence>
<dbReference type="PANTHER" id="PTHR40465">
    <property type="entry name" value="CHROMOSOME 1, WHOLE GENOME SHOTGUN SEQUENCE"/>
    <property type="match status" value="1"/>
</dbReference>
<feature type="transmembrane region" description="Helical" evidence="2">
    <location>
        <begin position="123"/>
        <end position="149"/>
    </location>
</feature>
<evidence type="ECO:0000313" key="4">
    <source>
        <dbReference type="EMBL" id="KAF7328125.1"/>
    </source>
</evidence>
<feature type="transmembrane region" description="Helical" evidence="2">
    <location>
        <begin position="200"/>
        <end position="221"/>
    </location>
</feature>
<organism evidence="4 5">
    <name type="scientific">Mycena venus</name>
    <dbReference type="NCBI Taxonomy" id="2733690"/>
    <lineage>
        <taxon>Eukaryota</taxon>
        <taxon>Fungi</taxon>
        <taxon>Dikarya</taxon>
        <taxon>Basidiomycota</taxon>
        <taxon>Agaricomycotina</taxon>
        <taxon>Agaricomycetes</taxon>
        <taxon>Agaricomycetidae</taxon>
        <taxon>Agaricales</taxon>
        <taxon>Marasmiineae</taxon>
        <taxon>Mycenaceae</taxon>
        <taxon>Mycena</taxon>
    </lineage>
</organism>
<feature type="transmembrane region" description="Helical" evidence="2">
    <location>
        <begin position="227"/>
        <end position="248"/>
    </location>
</feature>
<reference evidence="4" key="1">
    <citation type="submission" date="2020-05" db="EMBL/GenBank/DDBJ databases">
        <title>Mycena genomes resolve the evolution of fungal bioluminescence.</title>
        <authorList>
            <person name="Tsai I.J."/>
        </authorList>
    </citation>
    <scope>NUCLEOTIDE SEQUENCE</scope>
    <source>
        <strain evidence="4">CCC161011</strain>
    </source>
</reference>
<dbReference type="PANTHER" id="PTHR40465:SF1">
    <property type="entry name" value="DUF6534 DOMAIN-CONTAINING PROTEIN"/>
    <property type="match status" value="1"/>
</dbReference>
<accession>A0A8H6U236</accession>
<dbReference type="InterPro" id="IPR045339">
    <property type="entry name" value="DUF6534"/>
</dbReference>
<feature type="transmembrane region" description="Helical" evidence="2">
    <location>
        <begin position="161"/>
        <end position="180"/>
    </location>
</feature>
<keyword evidence="2" id="KW-0812">Transmembrane</keyword>
<dbReference type="OrthoDB" id="3203775at2759"/>
<evidence type="ECO:0000256" key="1">
    <source>
        <dbReference type="SAM" id="MobiDB-lite"/>
    </source>
</evidence>
<comment type="caution">
    <text evidence="4">The sequence shown here is derived from an EMBL/GenBank/DDBJ whole genome shotgun (WGS) entry which is preliminary data.</text>
</comment>
<name>A0A8H6U236_9AGAR</name>
<feature type="transmembrane region" description="Helical" evidence="2">
    <location>
        <begin position="51"/>
        <end position="74"/>
    </location>
</feature>
<keyword evidence="5" id="KW-1185">Reference proteome</keyword>
<keyword evidence="2" id="KW-1133">Transmembrane helix</keyword>
<dbReference type="EMBL" id="JACAZI010000038">
    <property type="protein sequence ID" value="KAF7328125.1"/>
    <property type="molecule type" value="Genomic_DNA"/>
</dbReference>
<feature type="compositionally biased region" description="Basic and acidic residues" evidence="1">
    <location>
        <begin position="292"/>
        <end position="306"/>
    </location>
</feature>
<feature type="transmembrane region" description="Helical" evidence="2">
    <location>
        <begin position="94"/>
        <end position="111"/>
    </location>
</feature>
<dbReference type="Proteomes" id="UP000620124">
    <property type="component" value="Unassembled WGS sequence"/>
</dbReference>